<evidence type="ECO:0000259" key="6">
    <source>
        <dbReference type="PROSITE" id="PS50076"/>
    </source>
</evidence>
<feature type="non-terminal residue" evidence="8">
    <location>
        <position position="1"/>
    </location>
</feature>
<dbReference type="SMART" id="SM00175">
    <property type="entry name" value="RAB"/>
    <property type="match status" value="1"/>
</dbReference>
<evidence type="ECO:0000256" key="3">
    <source>
        <dbReference type="ARBA" id="ARBA00022741"/>
    </source>
</evidence>
<dbReference type="GO" id="GO:0005525">
    <property type="term" value="F:GTP binding"/>
    <property type="evidence" value="ECO:0007669"/>
    <property type="project" value="UniProtKB-KW"/>
</dbReference>
<dbReference type="Gene3D" id="3.40.50.300">
    <property type="entry name" value="P-loop containing nucleotide triphosphate hydrolases"/>
    <property type="match status" value="1"/>
</dbReference>
<comment type="caution">
    <text evidence="8">The sequence shown here is derived from an EMBL/GenBank/DDBJ whole genome shotgun (WGS) entry which is preliminary data.</text>
</comment>
<keyword evidence="2" id="KW-0479">Metal-binding</keyword>
<dbReference type="SUPFAM" id="SSF52540">
    <property type="entry name" value="P-loop containing nucleoside triphosphate hydrolases"/>
    <property type="match status" value="1"/>
</dbReference>
<reference evidence="8" key="1">
    <citation type="submission" date="2023-06" db="EMBL/GenBank/DDBJ databases">
        <authorList>
            <person name="Delattre M."/>
        </authorList>
    </citation>
    <scope>NUCLEOTIDE SEQUENCE</scope>
    <source>
        <strain evidence="8">AF72</strain>
    </source>
</reference>
<evidence type="ECO:0000256" key="4">
    <source>
        <dbReference type="ARBA" id="ARBA00023004"/>
    </source>
</evidence>
<dbReference type="CDD" id="cd06257">
    <property type="entry name" value="DnaJ"/>
    <property type="match status" value="1"/>
</dbReference>
<dbReference type="PROSITE" id="PS51419">
    <property type="entry name" value="RAB"/>
    <property type="match status" value="1"/>
</dbReference>
<dbReference type="PRINTS" id="PR00625">
    <property type="entry name" value="JDOMAIN"/>
</dbReference>
<name>A0AA36CAM0_9BILA</name>
<dbReference type="Pfam" id="PF00226">
    <property type="entry name" value="DnaJ"/>
    <property type="match status" value="1"/>
</dbReference>
<dbReference type="PRINTS" id="PR00449">
    <property type="entry name" value="RASTRNSFRMNG"/>
</dbReference>
<evidence type="ECO:0000256" key="1">
    <source>
        <dbReference type="ARBA" id="ARBA00006169"/>
    </source>
</evidence>
<dbReference type="InterPro" id="IPR036869">
    <property type="entry name" value="J_dom_sf"/>
</dbReference>
<dbReference type="AlphaFoldDB" id="A0AA36CAM0"/>
<dbReference type="PROSITE" id="PS51074">
    <property type="entry name" value="DPH_MB"/>
    <property type="match status" value="1"/>
</dbReference>
<evidence type="ECO:0000256" key="5">
    <source>
        <dbReference type="ARBA" id="ARBA00023134"/>
    </source>
</evidence>
<dbReference type="EMBL" id="CATQJA010000946">
    <property type="protein sequence ID" value="CAJ0565006.1"/>
    <property type="molecule type" value="Genomic_DNA"/>
</dbReference>
<dbReference type="Pfam" id="PF08477">
    <property type="entry name" value="Roc"/>
    <property type="match status" value="1"/>
</dbReference>
<keyword evidence="9" id="KW-1185">Reference proteome</keyword>
<dbReference type="PROSITE" id="PS50076">
    <property type="entry name" value="DNAJ_2"/>
    <property type="match status" value="1"/>
</dbReference>
<dbReference type="InterPro" id="IPR007872">
    <property type="entry name" value="DPH_MB_dom"/>
</dbReference>
<organism evidence="8 9">
    <name type="scientific">Mesorhabditis spiculigera</name>
    <dbReference type="NCBI Taxonomy" id="96644"/>
    <lineage>
        <taxon>Eukaryota</taxon>
        <taxon>Metazoa</taxon>
        <taxon>Ecdysozoa</taxon>
        <taxon>Nematoda</taxon>
        <taxon>Chromadorea</taxon>
        <taxon>Rhabditida</taxon>
        <taxon>Rhabditina</taxon>
        <taxon>Rhabditomorpha</taxon>
        <taxon>Rhabditoidea</taxon>
        <taxon>Rhabditidae</taxon>
        <taxon>Mesorhabditinae</taxon>
        <taxon>Mesorhabditis</taxon>
    </lineage>
</organism>
<accession>A0AA36CAM0</accession>
<proteinExistence type="inferred from homology"/>
<evidence type="ECO:0000259" key="7">
    <source>
        <dbReference type="PROSITE" id="PS51074"/>
    </source>
</evidence>
<dbReference type="InterPro" id="IPR001623">
    <property type="entry name" value="DnaJ_domain"/>
</dbReference>
<dbReference type="PANTHER" id="PTHR24073">
    <property type="entry name" value="DRAB5-RELATED"/>
    <property type="match status" value="1"/>
</dbReference>
<keyword evidence="4" id="KW-0408">Iron</keyword>
<protein>
    <submittedName>
        <fullName evidence="8">Uncharacterized protein</fullName>
    </submittedName>
</protein>
<dbReference type="GO" id="GO:0046872">
    <property type="term" value="F:metal ion binding"/>
    <property type="evidence" value="ECO:0007669"/>
    <property type="project" value="UniProtKB-KW"/>
</dbReference>
<keyword evidence="3" id="KW-0547">Nucleotide-binding</keyword>
<evidence type="ECO:0000256" key="2">
    <source>
        <dbReference type="ARBA" id="ARBA00022723"/>
    </source>
</evidence>
<dbReference type="InterPro" id="IPR027417">
    <property type="entry name" value="P-loop_NTPase"/>
</dbReference>
<dbReference type="Gene3D" id="1.10.287.110">
    <property type="entry name" value="DnaJ domain"/>
    <property type="match status" value="1"/>
</dbReference>
<evidence type="ECO:0000313" key="9">
    <source>
        <dbReference type="Proteomes" id="UP001177023"/>
    </source>
</evidence>
<gene>
    <name evidence="8" type="ORF">MSPICULIGERA_LOCUS3668</name>
</gene>
<dbReference type="Gene3D" id="3.10.660.10">
    <property type="entry name" value="DPH Zinc finger"/>
    <property type="match status" value="1"/>
</dbReference>
<feature type="domain" description="DPH-type MB" evidence="7">
    <location>
        <begin position="74"/>
        <end position="132"/>
    </location>
</feature>
<dbReference type="Pfam" id="PF05207">
    <property type="entry name" value="Zn_ribbon_CSL"/>
    <property type="match status" value="1"/>
</dbReference>
<sequence>MRSFYDLLAVAPDASQEAVKKAYFSYLRRVHPDKGEADADPEGISIGTTIWNTLKDPIKRKTYDLWLKEQELRANKGTIVEAIEIDVDQEELEEYCRCGDKYLITPAEISQIVDRGVFECASCSLCLEMFTSPDMEDTRPKRATAKIVVLGDSGVGKSALCATIAGRPDEHQPSTVGCKISLARHNYRGGSVDTRREVVSLWDIGGQVAHRTASSVFLEGAHGAILVHDLANSKSEDNLWQWMALLDPETAKRTPQCARPLMAFIESAHIPILIIGTKVDLANNRNAIKLDRSPYERINVDCRRLIAPGSTNSIILSRFLDSAIDRVHAPNINEAKRRVIWPS</sequence>
<feature type="domain" description="J" evidence="6">
    <location>
        <begin position="3"/>
        <end position="67"/>
    </location>
</feature>
<comment type="similarity">
    <text evidence="1">Belongs to the DPH4 family.</text>
</comment>
<evidence type="ECO:0000313" key="8">
    <source>
        <dbReference type="EMBL" id="CAJ0565006.1"/>
    </source>
</evidence>
<dbReference type="SMART" id="SM00271">
    <property type="entry name" value="DnaJ"/>
    <property type="match status" value="1"/>
</dbReference>
<dbReference type="SUPFAM" id="SSF46565">
    <property type="entry name" value="Chaperone J-domain"/>
    <property type="match status" value="1"/>
</dbReference>
<dbReference type="Proteomes" id="UP001177023">
    <property type="component" value="Unassembled WGS sequence"/>
</dbReference>
<keyword evidence="5" id="KW-0342">GTP-binding</keyword>
<dbReference type="InterPro" id="IPR036671">
    <property type="entry name" value="DPH_MB_sf"/>
</dbReference>
<dbReference type="SUPFAM" id="SSF144217">
    <property type="entry name" value="CSL zinc finger"/>
    <property type="match status" value="1"/>
</dbReference>